<comment type="similarity">
    <text evidence="2 11 12">Belongs to the ATPase A chain family.</text>
</comment>
<dbReference type="SUPFAM" id="SSF81336">
    <property type="entry name" value="F1F0 ATP synthase subunit A"/>
    <property type="match status" value="1"/>
</dbReference>
<organism evidence="13 14">
    <name type="scientific">Pseudobdellovibrio exovorus JSS</name>
    <dbReference type="NCBI Taxonomy" id="1184267"/>
    <lineage>
        <taxon>Bacteria</taxon>
        <taxon>Pseudomonadati</taxon>
        <taxon>Bdellovibrionota</taxon>
        <taxon>Bdellovibrionia</taxon>
        <taxon>Bdellovibrionales</taxon>
        <taxon>Pseudobdellovibrionaceae</taxon>
        <taxon>Pseudobdellovibrio</taxon>
    </lineage>
</organism>
<gene>
    <name evidence="11" type="primary">atpB</name>
    <name evidence="13" type="ORF">A11Q_9</name>
</gene>
<keyword evidence="8 11" id="KW-0406">Ion transport</keyword>
<dbReference type="NCBIfam" id="TIGR01131">
    <property type="entry name" value="ATP_synt_6_or_A"/>
    <property type="match status" value="1"/>
</dbReference>
<comment type="subcellular location">
    <subcellularLocation>
        <location evidence="11 12">Cell membrane</location>
        <topology evidence="11 12">Multi-pass membrane protein</topology>
    </subcellularLocation>
    <subcellularLocation>
        <location evidence="1">Membrane</location>
        <topology evidence="1">Multi-pass membrane protein</topology>
    </subcellularLocation>
</comment>
<dbReference type="Proteomes" id="UP000012040">
    <property type="component" value="Chromosome"/>
</dbReference>
<dbReference type="GO" id="GO:0042777">
    <property type="term" value="P:proton motive force-driven plasma membrane ATP synthesis"/>
    <property type="evidence" value="ECO:0007669"/>
    <property type="project" value="TreeGrafter"/>
</dbReference>
<dbReference type="Pfam" id="PF00119">
    <property type="entry name" value="ATP-synt_A"/>
    <property type="match status" value="1"/>
</dbReference>
<dbReference type="InterPro" id="IPR035908">
    <property type="entry name" value="F0_ATP_A_sf"/>
</dbReference>
<feature type="transmembrane region" description="Helical" evidence="11">
    <location>
        <begin position="195"/>
        <end position="222"/>
    </location>
</feature>
<evidence type="ECO:0000256" key="5">
    <source>
        <dbReference type="ARBA" id="ARBA00022692"/>
    </source>
</evidence>
<dbReference type="PRINTS" id="PR00123">
    <property type="entry name" value="ATPASEA"/>
</dbReference>
<evidence type="ECO:0000256" key="4">
    <source>
        <dbReference type="ARBA" id="ARBA00022547"/>
    </source>
</evidence>
<evidence type="ECO:0000256" key="11">
    <source>
        <dbReference type="HAMAP-Rule" id="MF_01393"/>
    </source>
</evidence>
<keyword evidence="6 11" id="KW-0375">Hydrogen ion transport</keyword>
<name>M4VMC3_9BACT</name>
<keyword evidence="9 11" id="KW-0472">Membrane</keyword>
<keyword evidence="10 11" id="KW-0066">ATP synthesis</keyword>
<evidence type="ECO:0000256" key="10">
    <source>
        <dbReference type="ARBA" id="ARBA00023310"/>
    </source>
</evidence>
<reference evidence="13 14" key="1">
    <citation type="journal article" date="2013" name="ISME J.">
        <title>By their genes ye shall know them: genomic signatures of predatory bacteria.</title>
        <authorList>
            <person name="Pasternak Z."/>
            <person name="Pietrokovski S."/>
            <person name="Rotem O."/>
            <person name="Gophna U."/>
            <person name="Lurie-Weinberger M.N."/>
            <person name="Jurkevitch E."/>
        </authorList>
    </citation>
    <scope>NUCLEOTIDE SEQUENCE [LARGE SCALE GENOMIC DNA]</scope>
    <source>
        <strain evidence="13 14">JSS</strain>
    </source>
</reference>
<dbReference type="EMBL" id="CP003537">
    <property type="protein sequence ID" value="AGH94229.1"/>
    <property type="molecule type" value="Genomic_DNA"/>
</dbReference>
<evidence type="ECO:0000313" key="13">
    <source>
        <dbReference type="EMBL" id="AGH94229.1"/>
    </source>
</evidence>
<dbReference type="HAMAP" id="MF_01393">
    <property type="entry name" value="ATP_synth_a_bact"/>
    <property type="match status" value="1"/>
</dbReference>
<evidence type="ECO:0000256" key="1">
    <source>
        <dbReference type="ARBA" id="ARBA00004141"/>
    </source>
</evidence>
<evidence type="ECO:0000256" key="3">
    <source>
        <dbReference type="ARBA" id="ARBA00022448"/>
    </source>
</evidence>
<accession>M4VMC3</accession>
<dbReference type="InterPro" id="IPR045082">
    <property type="entry name" value="ATP_syn_F0_a_bact/chloroplast"/>
</dbReference>
<dbReference type="PANTHER" id="PTHR42823">
    <property type="entry name" value="ATP SYNTHASE SUBUNIT A, CHLOROPLASTIC"/>
    <property type="match status" value="1"/>
</dbReference>
<dbReference type="InterPro" id="IPR000568">
    <property type="entry name" value="ATP_synth_F0_asu"/>
</dbReference>
<dbReference type="PANTHER" id="PTHR42823:SF3">
    <property type="entry name" value="ATP SYNTHASE SUBUNIT A, CHLOROPLASTIC"/>
    <property type="match status" value="1"/>
</dbReference>
<dbReference type="Gene3D" id="1.20.120.220">
    <property type="entry name" value="ATP synthase, F0 complex, subunit A"/>
    <property type="match status" value="1"/>
</dbReference>
<dbReference type="CDD" id="cd00310">
    <property type="entry name" value="ATP-synt_Fo_a_6"/>
    <property type="match status" value="1"/>
</dbReference>
<dbReference type="OrthoDB" id="5291056at2"/>
<dbReference type="GO" id="GO:0046933">
    <property type="term" value="F:proton-transporting ATP synthase activity, rotational mechanism"/>
    <property type="evidence" value="ECO:0007669"/>
    <property type="project" value="UniProtKB-UniRule"/>
</dbReference>
<dbReference type="AlphaFoldDB" id="M4VMC3"/>
<feature type="transmembrane region" description="Helical" evidence="11">
    <location>
        <begin position="16"/>
        <end position="36"/>
    </location>
</feature>
<keyword evidence="7 11" id="KW-1133">Transmembrane helix</keyword>
<dbReference type="PATRIC" id="fig|1184267.3.peg.11"/>
<protein>
    <recommendedName>
        <fullName evidence="11 12">ATP synthase subunit a</fullName>
    </recommendedName>
    <alternativeName>
        <fullName evidence="11">ATP synthase F0 sector subunit a</fullName>
    </alternativeName>
    <alternativeName>
        <fullName evidence="11">F-ATPase subunit 6</fullName>
    </alternativeName>
</protein>
<comment type="function">
    <text evidence="11 12">Key component of the proton channel; it plays a direct role in the translocation of protons across the membrane.</text>
</comment>
<keyword evidence="4 11" id="KW-0138">CF(0)</keyword>
<dbReference type="RefSeq" id="WP_015468719.1">
    <property type="nucleotide sequence ID" value="NC_020813.1"/>
</dbReference>
<sequence>MHFNWTQLIPGVGHDYVHVATLIVASGLIILMGTVARASLGNGETAVIPTGKFSVRGLFEVFTEYIGGLSEQVIGHHGRKFAPYFAAIFTYILFNNLVGIVPGMTPATENFNTTFAFGVFSFLAYNIVGIKEGGIGYLKHFLGPVIWLAPLMLIIELISHVLRPLTLGLRLANVMTGDHAVLSVFLNLSPVGPAIPFYALGLLVCTIQAFVFTLLSMVYIALATAHDH</sequence>
<proteinExistence type="inferred from homology"/>
<feature type="transmembrane region" description="Helical" evidence="11">
    <location>
        <begin position="111"/>
        <end position="129"/>
    </location>
</feature>
<evidence type="ECO:0000256" key="7">
    <source>
        <dbReference type="ARBA" id="ARBA00022989"/>
    </source>
</evidence>
<keyword evidence="14" id="KW-1185">Reference proteome</keyword>
<evidence type="ECO:0000256" key="8">
    <source>
        <dbReference type="ARBA" id="ARBA00023065"/>
    </source>
</evidence>
<evidence type="ECO:0000256" key="9">
    <source>
        <dbReference type="ARBA" id="ARBA00023136"/>
    </source>
</evidence>
<evidence type="ECO:0000313" key="14">
    <source>
        <dbReference type="Proteomes" id="UP000012040"/>
    </source>
</evidence>
<keyword evidence="5 11" id="KW-0812">Transmembrane</keyword>
<dbReference type="eggNOG" id="COG0356">
    <property type="taxonomic scope" value="Bacteria"/>
</dbReference>
<evidence type="ECO:0000256" key="2">
    <source>
        <dbReference type="ARBA" id="ARBA00006810"/>
    </source>
</evidence>
<feature type="transmembrane region" description="Helical" evidence="11">
    <location>
        <begin position="141"/>
        <end position="162"/>
    </location>
</feature>
<dbReference type="KEGG" id="bex:A11Q_9"/>
<dbReference type="GO" id="GO:0005886">
    <property type="term" value="C:plasma membrane"/>
    <property type="evidence" value="ECO:0007669"/>
    <property type="project" value="UniProtKB-SubCell"/>
</dbReference>
<keyword evidence="3 11" id="KW-0813">Transport</keyword>
<evidence type="ECO:0000256" key="6">
    <source>
        <dbReference type="ARBA" id="ARBA00022781"/>
    </source>
</evidence>
<evidence type="ECO:0000256" key="12">
    <source>
        <dbReference type="RuleBase" id="RU000483"/>
    </source>
</evidence>
<dbReference type="HOGENOM" id="CLU_041018_2_2_7"/>
<keyword evidence="11" id="KW-1003">Cell membrane</keyword>
<feature type="transmembrane region" description="Helical" evidence="11">
    <location>
        <begin position="84"/>
        <end position="105"/>
    </location>
</feature>
<dbReference type="GO" id="GO:0045259">
    <property type="term" value="C:proton-transporting ATP synthase complex"/>
    <property type="evidence" value="ECO:0007669"/>
    <property type="project" value="UniProtKB-KW"/>
</dbReference>
<dbReference type="STRING" id="1184267.A11Q_9"/>